<evidence type="ECO:0000313" key="1">
    <source>
        <dbReference type="EMBL" id="TFK70735.1"/>
    </source>
</evidence>
<protein>
    <submittedName>
        <fullName evidence="1">Uncharacterized protein</fullName>
    </submittedName>
</protein>
<keyword evidence="2" id="KW-1185">Reference proteome</keyword>
<evidence type="ECO:0000313" key="2">
    <source>
        <dbReference type="Proteomes" id="UP000308600"/>
    </source>
</evidence>
<dbReference type="Proteomes" id="UP000308600">
    <property type="component" value="Unassembled WGS sequence"/>
</dbReference>
<accession>A0ACD3AY47</accession>
<name>A0ACD3AY47_9AGAR</name>
<sequence length="249" mass="27501">MTRSSRPYQQSTPNGSSFNLYASSPSHYSTPSPTYHQVEASYWGEQHVSFPAQNTPTTPAQLSPLPFRWNSFSQSPPTSPPPAPRLPTVPLPPCTPSPTFEHNHFLIMPCLALASGSCPVFDIWGRIPDSLASIHIQPATEPACTSMTFTNPVDADLPEITIHPSCYQYVTIGDILGRVSSMRNPIPRDTYSRLGRNTRRTAKRVYEERVACGVGPLGVTALDALCGRRYFAGIMMDDMVDRWTFVILA</sequence>
<proteinExistence type="predicted"/>
<dbReference type="EMBL" id="ML208308">
    <property type="protein sequence ID" value="TFK70735.1"/>
    <property type="molecule type" value="Genomic_DNA"/>
</dbReference>
<reference evidence="1 2" key="1">
    <citation type="journal article" date="2019" name="Nat. Ecol. Evol.">
        <title>Megaphylogeny resolves global patterns of mushroom evolution.</title>
        <authorList>
            <person name="Varga T."/>
            <person name="Krizsan K."/>
            <person name="Foldi C."/>
            <person name="Dima B."/>
            <person name="Sanchez-Garcia M."/>
            <person name="Sanchez-Ramirez S."/>
            <person name="Szollosi G.J."/>
            <person name="Szarkandi J.G."/>
            <person name="Papp V."/>
            <person name="Albert L."/>
            <person name="Andreopoulos W."/>
            <person name="Angelini C."/>
            <person name="Antonin V."/>
            <person name="Barry K.W."/>
            <person name="Bougher N.L."/>
            <person name="Buchanan P."/>
            <person name="Buyck B."/>
            <person name="Bense V."/>
            <person name="Catcheside P."/>
            <person name="Chovatia M."/>
            <person name="Cooper J."/>
            <person name="Damon W."/>
            <person name="Desjardin D."/>
            <person name="Finy P."/>
            <person name="Geml J."/>
            <person name="Haridas S."/>
            <person name="Hughes K."/>
            <person name="Justo A."/>
            <person name="Karasinski D."/>
            <person name="Kautmanova I."/>
            <person name="Kiss B."/>
            <person name="Kocsube S."/>
            <person name="Kotiranta H."/>
            <person name="LaButti K.M."/>
            <person name="Lechner B.E."/>
            <person name="Liimatainen K."/>
            <person name="Lipzen A."/>
            <person name="Lukacs Z."/>
            <person name="Mihaltcheva S."/>
            <person name="Morgado L.N."/>
            <person name="Niskanen T."/>
            <person name="Noordeloos M.E."/>
            <person name="Ohm R.A."/>
            <person name="Ortiz-Santana B."/>
            <person name="Ovrebo C."/>
            <person name="Racz N."/>
            <person name="Riley R."/>
            <person name="Savchenko A."/>
            <person name="Shiryaev A."/>
            <person name="Soop K."/>
            <person name="Spirin V."/>
            <person name="Szebenyi C."/>
            <person name="Tomsovsky M."/>
            <person name="Tulloss R.E."/>
            <person name="Uehling J."/>
            <person name="Grigoriev I.V."/>
            <person name="Vagvolgyi C."/>
            <person name="Papp T."/>
            <person name="Martin F.M."/>
            <person name="Miettinen O."/>
            <person name="Hibbett D.S."/>
            <person name="Nagy L.G."/>
        </authorList>
    </citation>
    <scope>NUCLEOTIDE SEQUENCE [LARGE SCALE GENOMIC DNA]</scope>
    <source>
        <strain evidence="1 2">NL-1719</strain>
    </source>
</reference>
<gene>
    <name evidence="1" type="ORF">BDN72DRAFT_521769</name>
</gene>
<organism evidence="1 2">
    <name type="scientific">Pluteus cervinus</name>
    <dbReference type="NCBI Taxonomy" id="181527"/>
    <lineage>
        <taxon>Eukaryota</taxon>
        <taxon>Fungi</taxon>
        <taxon>Dikarya</taxon>
        <taxon>Basidiomycota</taxon>
        <taxon>Agaricomycotina</taxon>
        <taxon>Agaricomycetes</taxon>
        <taxon>Agaricomycetidae</taxon>
        <taxon>Agaricales</taxon>
        <taxon>Pluteineae</taxon>
        <taxon>Pluteaceae</taxon>
        <taxon>Pluteus</taxon>
    </lineage>
</organism>